<dbReference type="InterPro" id="IPR011701">
    <property type="entry name" value="MFS"/>
</dbReference>
<feature type="transmembrane region" description="Helical" evidence="5">
    <location>
        <begin position="337"/>
        <end position="356"/>
    </location>
</feature>
<dbReference type="PROSITE" id="PS00217">
    <property type="entry name" value="SUGAR_TRANSPORT_2"/>
    <property type="match status" value="1"/>
</dbReference>
<keyword evidence="3 5" id="KW-1133">Transmembrane helix</keyword>
<feature type="transmembrane region" description="Helical" evidence="5">
    <location>
        <begin position="50"/>
        <end position="68"/>
    </location>
</feature>
<evidence type="ECO:0000313" key="8">
    <source>
        <dbReference type="Proteomes" id="UP000680815"/>
    </source>
</evidence>
<dbReference type="Gene3D" id="1.20.1720.10">
    <property type="entry name" value="Multidrug resistance protein D"/>
    <property type="match status" value="1"/>
</dbReference>
<organism evidence="7 8">
    <name type="scientific">Roseomonas nitratireducens</name>
    <dbReference type="NCBI Taxonomy" id="2820810"/>
    <lineage>
        <taxon>Bacteria</taxon>
        <taxon>Pseudomonadati</taxon>
        <taxon>Pseudomonadota</taxon>
        <taxon>Alphaproteobacteria</taxon>
        <taxon>Acetobacterales</taxon>
        <taxon>Roseomonadaceae</taxon>
        <taxon>Roseomonas</taxon>
    </lineage>
</organism>
<comment type="caution">
    <text evidence="7">The sequence shown here is derived from an EMBL/GenBank/DDBJ whole genome shotgun (WGS) entry which is preliminary data.</text>
</comment>
<dbReference type="RefSeq" id="WP_209349902.1">
    <property type="nucleotide sequence ID" value="NZ_JAGIYZ010000001.1"/>
</dbReference>
<dbReference type="Gene3D" id="1.20.1250.20">
    <property type="entry name" value="MFS general substrate transporter like domains"/>
    <property type="match status" value="1"/>
</dbReference>
<feature type="domain" description="Major facilitator superfamily (MFS) profile" evidence="6">
    <location>
        <begin position="15"/>
        <end position="492"/>
    </location>
</feature>
<name>A0ABS4AMG0_9PROT</name>
<sequence>MSEADAALRDRFMRAFPAVALVIFLAAIDQTIVATALPAIAAEMGGIERASWIIVAYLVAATCAAPVFGQLGDAFGRRRLLFAALAVFFAGCAGCVLAPDLPTLVAARIVQGFGGGALLTLAQALIGEAVPPRERGRYQARIAGSYAFASAFGPVAGGYLTQEFGWRSIFVTLLPLAVLCAVLARRLPVVRAARGGVALRFDWAGLALFVVAVAAALVALDRARRLDPALLPAAAMLAGVAFGAGLLLLRVERAARDPLLPLAMFAEASIWRAYAVSACVVGAQVGMISFLPVWLQTVRGLEPGPAGLMLLAMSVGGASGAFFAGRMVARTGFAMRWPALFLPASSAIWAGLALTADGLPMPAFVALVALASFGAGTSFPVVQVTAQMAAGRERLGAASAGVAFSRNIGAAAGTALVAAIVFGAVTLAGGEVPAAFRRLVAEGAGFVAALGPEAAALLRAELAEAFRTLFATAAVLTAMAAVLAWRVPMRRV</sequence>
<reference evidence="7 8" key="1">
    <citation type="submission" date="2021-03" db="EMBL/GenBank/DDBJ databases">
        <authorList>
            <person name="So Y."/>
        </authorList>
    </citation>
    <scope>NUCLEOTIDE SEQUENCE [LARGE SCALE GENOMIC DNA]</scope>
    <source>
        <strain evidence="7 8">PWR1</strain>
    </source>
</reference>
<dbReference type="PANTHER" id="PTHR23501">
    <property type="entry name" value="MAJOR FACILITATOR SUPERFAMILY"/>
    <property type="match status" value="1"/>
</dbReference>
<keyword evidence="8" id="KW-1185">Reference proteome</keyword>
<feature type="transmembrane region" description="Helical" evidence="5">
    <location>
        <begin position="230"/>
        <end position="249"/>
    </location>
</feature>
<keyword evidence="2 5" id="KW-0812">Transmembrane</keyword>
<evidence type="ECO:0000256" key="2">
    <source>
        <dbReference type="ARBA" id="ARBA00022692"/>
    </source>
</evidence>
<feature type="transmembrane region" description="Helical" evidence="5">
    <location>
        <begin position="197"/>
        <end position="218"/>
    </location>
</feature>
<dbReference type="EMBL" id="JAGIYZ010000001">
    <property type="protein sequence ID" value="MBP0462535.1"/>
    <property type="molecule type" value="Genomic_DNA"/>
</dbReference>
<evidence type="ECO:0000259" key="6">
    <source>
        <dbReference type="PROSITE" id="PS50850"/>
    </source>
</evidence>
<dbReference type="PROSITE" id="PS50850">
    <property type="entry name" value="MFS"/>
    <property type="match status" value="1"/>
</dbReference>
<feature type="transmembrane region" description="Helical" evidence="5">
    <location>
        <begin position="138"/>
        <end position="160"/>
    </location>
</feature>
<feature type="transmembrane region" description="Helical" evidence="5">
    <location>
        <begin position="166"/>
        <end position="185"/>
    </location>
</feature>
<dbReference type="SUPFAM" id="SSF103473">
    <property type="entry name" value="MFS general substrate transporter"/>
    <property type="match status" value="1"/>
</dbReference>
<evidence type="ECO:0000256" key="3">
    <source>
        <dbReference type="ARBA" id="ARBA00022989"/>
    </source>
</evidence>
<feature type="transmembrane region" description="Helical" evidence="5">
    <location>
        <begin position="407"/>
        <end position="429"/>
    </location>
</feature>
<evidence type="ECO:0000256" key="4">
    <source>
        <dbReference type="ARBA" id="ARBA00023136"/>
    </source>
</evidence>
<evidence type="ECO:0000256" key="1">
    <source>
        <dbReference type="ARBA" id="ARBA00004141"/>
    </source>
</evidence>
<evidence type="ECO:0000313" key="7">
    <source>
        <dbReference type="EMBL" id="MBP0462535.1"/>
    </source>
</evidence>
<dbReference type="PANTHER" id="PTHR23501:SF197">
    <property type="entry name" value="COMD"/>
    <property type="match status" value="1"/>
</dbReference>
<feature type="transmembrane region" description="Helical" evidence="5">
    <location>
        <begin position="270"/>
        <end position="294"/>
    </location>
</feature>
<feature type="transmembrane region" description="Helical" evidence="5">
    <location>
        <begin position="105"/>
        <end position="126"/>
    </location>
</feature>
<feature type="transmembrane region" description="Helical" evidence="5">
    <location>
        <begin position="465"/>
        <end position="485"/>
    </location>
</feature>
<proteinExistence type="predicted"/>
<protein>
    <submittedName>
        <fullName evidence="7">MFS transporter</fullName>
    </submittedName>
</protein>
<dbReference type="InterPro" id="IPR020846">
    <property type="entry name" value="MFS_dom"/>
</dbReference>
<gene>
    <name evidence="7" type="ORF">J5Y09_01305</name>
</gene>
<dbReference type="Proteomes" id="UP000680815">
    <property type="component" value="Unassembled WGS sequence"/>
</dbReference>
<feature type="transmembrane region" description="Helical" evidence="5">
    <location>
        <begin position="80"/>
        <end position="99"/>
    </location>
</feature>
<dbReference type="InterPro" id="IPR005829">
    <property type="entry name" value="Sugar_transporter_CS"/>
</dbReference>
<dbReference type="Pfam" id="PF07690">
    <property type="entry name" value="MFS_1"/>
    <property type="match status" value="1"/>
</dbReference>
<comment type="subcellular location">
    <subcellularLocation>
        <location evidence="1">Membrane</location>
        <topology evidence="1">Multi-pass membrane protein</topology>
    </subcellularLocation>
</comment>
<feature type="transmembrane region" description="Helical" evidence="5">
    <location>
        <begin position="362"/>
        <end position="386"/>
    </location>
</feature>
<accession>A0ABS4AMG0</accession>
<dbReference type="InterPro" id="IPR036259">
    <property type="entry name" value="MFS_trans_sf"/>
</dbReference>
<feature type="transmembrane region" description="Helical" evidence="5">
    <location>
        <begin position="306"/>
        <end position="325"/>
    </location>
</feature>
<keyword evidence="4 5" id="KW-0472">Membrane</keyword>
<evidence type="ECO:0000256" key="5">
    <source>
        <dbReference type="SAM" id="Phobius"/>
    </source>
</evidence>